<keyword evidence="1" id="KW-1133">Transmembrane helix</keyword>
<dbReference type="AlphaFoldDB" id="A0AA43M819"/>
<proteinExistence type="predicted"/>
<dbReference type="Proteomes" id="UP001161160">
    <property type="component" value="Unassembled WGS sequence"/>
</dbReference>
<protein>
    <submittedName>
        <fullName evidence="2">Uncharacterized protein</fullName>
    </submittedName>
</protein>
<evidence type="ECO:0000313" key="2">
    <source>
        <dbReference type="EMBL" id="MDH6503685.1"/>
    </source>
</evidence>
<comment type="caution">
    <text evidence="2">The sequence shown here is derived from an EMBL/GenBank/DDBJ whole genome shotgun (WGS) entry which is preliminary data.</text>
</comment>
<dbReference type="RefSeq" id="WP_076023279.1">
    <property type="nucleotide sequence ID" value="NZ_JAQFIK010000002.1"/>
</dbReference>
<dbReference type="EMBL" id="JARXYA010000004">
    <property type="protein sequence ID" value="MDH6503685.1"/>
    <property type="molecule type" value="Genomic_DNA"/>
</dbReference>
<name>A0AA43M819_9BURK</name>
<accession>A0AA43M819</accession>
<feature type="transmembrane region" description="Helical" evidence="1">
    <location>
        <begin position="25"/>
        <end position="44"/>
    </location>
</feature>
<keyword evidence="1" id="KW-0472">Membrane</keyword>
<evidence type="ECO:0000313" key="3">
    <source>
        <dbReference type="Proteomes" id="UP001161160"/>
    </source>
</evidence>
<feature type="transmembrane region" description="Helical" evidence="1">
    <location>
        <begin position="56"/>
        <end position="78"/>
    </location>
</feature>
<keyword evidence="1" id="KW-0812">Transmembrane</keyword>
<gene>
    <name evidence="2" type="ORF">M2127_000978</name>
</gene>
<organism evidence="2 3">
    <name type="scientific">Polynucleobacter sphagniphilus</name>
    <dbReference type="NCBI Taxonomy" id="1743169"/>
    <lineage>
        <taxon>Bacteria</taxon>
        <taxon>Pseudomonadati</taxon>
        <taxon>Pseudomonadota</taxon>
        <taxon>Betaproteobacteria</taxon>
        <taxon>Burkholderiales</taxon>
        <taxon>Burkholderiaceae</taxon>
        <taxon>Polynucleobacter</taxon>
    </lineage>
</organism>
<sequence length="176" mass="19300">MSSSPPKPSKISLFKASAEAEAKKAFYLTLYLASWFCALAFLALTTMHKDPIPLEVFGLAFIKAGICAKFMLIGQAIYPIVINKSKGIFNVLFKKSITYLVIVIALSFVEAGVEGLFHGESFISSLNNFGHGYPLHILALSIVYWLIIWPYLIFIGLKKALGASETSEILFGSPSK</sequence>
<feature type="transmembrane region" description="Helical" evidence="1">
    <location>
        <begin position="137"/>
        <end position="157"/>
    </location>
</feature>
<keyword evidence="3" id="KW-1185">Reference proteome</keyword>
<reference evidence="2" key="1">
    <citation type="submission" date="2023-04" db="EMBL/GenBank/DDBJ databases">
        <title>Genome Encyclopedia of Bacteria and Archaea VI: Functional Genomics of Type Strains.</title>
        <authorList>
            <person name="Whitman W."/>
        </authorList>
    </citation>
    <scope>NUCLEOTIDE SEQUENCE</scope>
    <source>
        <strain evidence="2">Enz.4-51</strain>
    </source>
</reference>
<dbReference type="GeneID" id="83595581"/>
<evidence type="ECO:0000256" key="1">
    <source>
        <dbReference type="SAM" id="Phobius"/>
    </source>
</evidence>